<feature type="chain" id="PRO_5001807775" evidence="1">
    <location>
        <begin position="27"/>
        <end position="219"/>
    </location>
</feature>
<accession>A0A086J1I7</accession>
<keyword evidence="1" id="KW-0732">Signal</keyword>
<proteinExistence type="predicted"/>
<comment type="caution">
    <text evidence="2">The sequence shown here is derived from an EMBL/GenBank/DDBJ whole genome shotgun (WGS) entry which is preliminary data.</text>
</comment>
<keyword evidence="3" id="KW-1185">Reference proteome</keyword>
<dbReference type="HOGENOM" id="CLU_1261824_0_0_1"/>
<reference evidence="2 3" key="1">
    <citation type="journal article" date="2014" name="Genome Announc.">
        <title>Genome Sequence of the Microsporidian Species Nematocida sp1 Strain ERTm6 (ATCC PRA-372).</title>
        <authorList>
            <person name="Bakowski M.A."/>
            <person name="Priest M."/>
            <person name="Young S."/>
            <person name="Cuomo C.A."/>
            <person name="Troemel E.R."/>
        </authorList>
    </citation>
    <scope>NUCLEOTIDE SEQUENCE [LARGE SCALE GENOMIC DNA]</scope>
    <source>
        <strain evidence="2 3">ERTm6</strain>
    </source>
</reference>
<evidence type="ECO:0000313" key="2">
    <source>
        <dbReference type="EMBL" id="KFG26005.1"/>
    </source>
</evidence>
<organism evidence="2 3">
    <name type="scientific">Nematocida ausubeli (strain ATCC PRA-371 / ERTm2)</name>
    <name type="common">Nematode killer fungus</name>
    <dbReference type="NCBI Taxonomy" id="1913371"/>
    <lineage>
        <taxon>Eukaryota</taxon>
        <taxon>Fungi</taxon>
        <taxon>Fungi incertae sedis</taxon>
        <taxon>Microsporidia</taxon>
        <taxon>Nematocida</taxon>
    </lineage>
</organism>
<evidence type="ECO:0000256" key="1">
    <source>
        <dbReference type="SAM" id="SignalP"/>
    </source>
</evidence>
<protein>
    <submittedName>
        <fullName evidence="2">Uncharacterized protein</fullName>
    </submittedName>
</protein>
<name>A0A086J1I7_NEMA1</name>
<dbReference type="GeneID" id="77676090"/>
<dbReference type="AlphaFoldDB" id="A0A086J1I7"/>
<sequence length="219" mass="25044">MYKLEKLSAFWVLAIAMLRYSSSIEASYISERRMDLMESRIGDPKLFVFNTTGYLYNIGLRQYMGADDYIDTTGFVSLRMFTDPKKAISFSLNKVHAKKDGRVITRLTTSDKKLPSTKNGIKKFFVQHSTSNGYYANLTPEDNAEASEQGIAIEVVMAVRYLAMQIQLEKNKCMSGSKDTSVIAHECEKFYKENKDYKKDLWLWIPENDFKGPLSVTNG</sequence>
<dbReference type="Proteomes" id="UP000054524">
    <property type="component" value="Unassembled WGS sequence"/>
</dbReference>
<dbReference type="RefSeq" id="XP_052904560.1">
    <property type="nucleotide sequence ID" value="XM_053048755.1"/>
</dbReference>
<feature type="signal peptide" evidence="1">
    <location>
        <begin position="1"/>
        <end position="26"/>
    </location>
</feature>
<evidence type="ECO:0000313" key="3">
    <source>
        <dbReference type="Proteomes" id="UP000054524"/>
    </source>
</evidence>
<dbReference type="EMBL" id="AKIJ01000003">
    <property type="protein sequence ID" value="KFG26005.1"/>
    <property type="molecule type" value="Genomic_DNA"/>
</dbReference>
<gene>
    <name evidence="2" type="ORF">NESG_01117</name>
</gene>